<reference evidence="1 3" key="1">
    <citation type="submission" date="2018-04" db="EMBL/GenBank/DDBJ databases">
        <title>Large scale genomics of bovine and human commensal E. coli to reveal the emerging process of EHEC.</title>
        <authorList>
            <person name="Arimizu Y."/>
            <person name="Ogura Y."/>
        </authorList>
    </citation>
    <scope>NUCLEOTIDE SEQUENCE [LARGE SCALE GENOMIC DNA]</scope>
    <source>
        <strain evidence="1 3">KK-P061</strain>
    </source>
</reference>
<reference evidence="2 4" key="2">
    <citation type="submission" date="2018-12" db="EMBL/GenBank/DDBJ databases">
        <title>Food and Water Safety Consortium.</title>
        <authorList>
            <person name="Tyson S."/>
            <person name="Peterson C.-L."/>
            <person name="Olson A."/>
            <person name="Tyler S."/>
            <person name="Cabral J."/>
            <person name="Lynch T."/>
            <person name="Knox N."/>
            <person name="Van Domselaar G."/>
            <person name="Graham M."/>
        </authorList>
    </citation>
    <scope>NUCLEOTIDE SEQUENCE [LARGE SCALE GENOMIC DNA]</scope>
    <source>
        <strain evidence="2 4">FWSEC0118</strain>
        <plasmid evidence="2">unnamed1</plasmid>
    </source>
</reference>
<evidence type="ECO:0000313" key="3">
    <source>
        <dbReference type="Proteomes" id="UP000303027"/>
    </source>
</evidence>
<name>A0A0B1KS70_ECOLX</name>
<dbReference type="EMBL" id="RRGJ01000115">
    <property type="protein sequence ID" value="TJQ06983.1"/>
    <property type="molecule type" value="Genomic_DNA"/>
</dbReference>
<protein>
    <submittedName>
        <fullName evidence="2">Uncharacterized protein</fullName>
    </submittedName>
</protein>
<geneLocation type="plasmid" evidence="2">
    <name>unnamed1</name>
</geneLocation>
<proteinExistence type="predicted"/>
<keyword evidence="2" id="KW-0614">Plasmid</keyword>
<dbReference type="Proteomes" id="UP000309937">
    <property type="component" value="Unassembled WGS sequence"/>
</dbReference>
<organism evidence="2 4">
    <name type="scientific">Escherichia coli</name>
    <dbReference type="NCBI Taxonomy" id="562"/>
    <lineage>
        <taxon>Bacteria</taxon>
        <taxon>Pseudomonadati</taxon>
        <taxon>Pseudomonadota</taxon>
        <taxon>Gammaproteobacteria</taxon>
        <taxon>Enterobacterales</taxon>
        <taxon>Enterobacteriaceae</taxon>
        <taxon>Escherichia</taxon>
    </lineage>
</organism>
<evidence type="ECO:0000313" key="2">
    <source>
        <dbReference type="EMBL" id="TJQ06983.1"/>
    </source>
</evidence>
<dbReference type="Proteomes" id="UP000303027">
    <property type="component" value="Unassembled WGS sequence"/>
</dbReference>
<dbReference type="EMBL" id="BFXY01000094">
    <property type="protein sequence ID" value="GDH49784.1"/>
    <property type="molecule type" value="Genomic_DNA"/>
</dbReference>
<dbReference type="AlphaFoldDB" id="A0A0B1KS70"/>
<evidence type="ECO:0000313" key="4">
    <source>
        <dbReference type="Proteomes" id="UP000309937"/>
    </source>
</evidence>
<sequence>MKWDNVYVLTFQSDDDLSWKTAFSLCLRYDIPLERIAVFQKKNILEKDKNFLSTSTLQSKIIVLAHGTPDYIDCSPFGLMSPVQFLLFLYNELGLRCAGIISFKSCYLGSGFFLEKCSANCELLFKDLKVGWWKAYKGVAATHFLFNSCSFSSGEDDYILRKKTEGGEKLSDDFRVKIIRGNHDVSPCDIRGARWRRLINQR</sequence>
<comment type="caution">
    <text evidence="2">The sequence shown here is derived from an EMBL/GenBank/DDBJ whole genome shotgun (WGS) entry which is preliminary data.</text>
</comment>
<dbReference type="RefSeq" id="WP_000870678.1">
    <property type="nucleotide sequence ID" value="NZ_BFKI01000027.1"/>
</dbReference>
<gene>
    <name evidence="1" type="ORF">BvCmsKKP061_03257</name>
    <name evidence="2" type="ORF">C9Z68_25500</name>
</gene>
<evidence type="ECO:0000313" key="1">
    <source>
        <dbReference type="EMBL" id="GDH49784.1"/>
    </source>
</evidence>
<accession>A0A0B1KS70</accession>